<name>A0AAV5QUT5_9ASCO</name>
<dbReference type="PIRSF" id="PIRSF006698">
    <property type="entry name" value="Septin"/>
    <property type="match status" value="1"/>
</dbReference>
<keyword evidence="8" id="KW-1185">Reference proteome</keyword>
<dbReference type="EMBL" id="BTFZ01000019">
    <property type="protein sequence ID" value="GMM38355.1"/>
    <property type="molecule type" value="Genomic_DNA"/>
</dbReference>
<comment type="similarity">
    <text evidence="4">Belongs to the TRAFAC class TrmE-Era-EngA-EngB-Septin-like GTPase superfamily. Septin GTPase family.</text>
</comment>
<evidence type="ECO:0000256" key="1">
    <source>
        <dbReference type="ARBA" id="ARBA00004266"/>
    </source>
</evidence>
<dbReference type="AlphaFoldDB" id="A0AAV5QUT5"/>
<evidence type="ECO:0000313" key="7">
    <source>
        <dbReference type="EMBL" id="GMM38355.1"/>
    </source>
</evidence>
<evidence type="ECO:0000256" key="3">
    <source>
        <dbReference type="ARBA" id="ARBA00023134"/>
    </source>
</evidence>
<organism evidence="7 8">
    <name type="scientific">Saccharomycopsis crataegensis</name>
    <dbReference type="NCBI Taxonomy" id="43959"/>
    <lineage>
        <taxon>Eukaryota</taxon>
        <taxon>Fungi</taxon>
        <taxon>Dikarya</taxon>
        <taxon>Ascomycota</taxon>
        <taxon>Saccharomycotina</taxon>
        <taxon>Saccharomycetes</taxon>
        <taxon>Saccharomycopsidaceae</taxon>
        <taxon>Saccharomycopsis</taxon>
    </lineage>
</organism>
<comment type="subcellular location">
    <subcellularLocation>
        <location evidence="1">Bud neck</location>
    </subcellularLocation>
</comment>
<dbReference type="GO" id="GO:0005935">
    <property type="term" value="C:cellular bud neck"/>
    <property type="evidence" value="ECO:0007669"/>
    <property type="project" value="UniProtKB-SubCell"/>
</dbReference>
<dbReference type="Pfam" id="PF00735">
    <property type="entry name" value="Septin"/>
    <property type="match status" value="1"/>
</dbReference>
<dbReference type="InterPro" id="IPR016491">
    <property type="entry name" value="Septin"/>
</dbReference>
<evidence type="ECO:0000259" key="6">
    <source>
        <dbReference type="PROSITE" id="PS51719"/>
    </source>
</evidence>
<keyword evidence="2 4" id="KW-0547">Nucleotide-binding</keyword>
<gene>
    <name evidence="7" type="ORF">DASC09_056940</name>
</gene>
<dbReference type="GeneID" id="90076344"/>
<dbReference type="RefSeq" id="XP_064855351.1">
    <property type="nucleotide sequence ID" value="XM_064999279.1"/>
</dbReference>
<dbReference type="Proteomes" id="UP001360560">
    <property type="component" value="Unassembled WGS sequence"/>
</dbReference>
<dbReference type="GO" id="GO:0031105">
    <property type="term" value="C:septin complex"/>
    <property type="evidence" value="ECO:0007669"/>
    <property type="project" value="UniProtKB-ARBA"/>
</dbReference>
<evidence type="ECO:0000256" key="5">
    <source>
        <dbReference type="SAM" id="Coils"/>
    </source>
</evidence>
<proteinExistence type="inferred from homology"/>
<dbReference type="CDD" id="cd01850">
    <property type="entry name" value="CDC_Septin"/>
    <property type="match status" value="1"/>
</dbReference>
<dbReference type="Gene3D" id="3.40.50.300">
    <property type="entry name" value="P-loop containing nucleotide triphosphate hydrolases"/>
    <property type="match status" value="1"/>
</dbReference>
<dbReference type="PROSITE" id="PS51719">
    <property type="entry name" value="G_SEPTIN"/>
    <property type="match status" value="1"/>
</dbReference>
<dbReference type="SUPFAM" id="SSF52540">
    <property type="entry name" value="P-loop containing nucleoside triphosphate hydrolases"/>
    <property type="match status" value="1"/>
</dbReference>
<feature type="coiled-coil region" evidence="5">
    <location>
        <begin position="436"/>
        <end position="485"/>
    </location>
</feature>
<dbReference type="PANTHER" id="PTHR18884">
    <property type="entry name" value="SEPTIN"/>
    <property type="match status" value="1"/>
</dbReference>
<reference evidence="7 8" key="1">
    <citation type="journal article" date="2023" name="Elife">
        <title>Identification of key yeast species and microbe-microbe interactions impacting larval growth of Drosophila in the wild.</title>
        <authorList>
            <person name="Mure A."/>
            <person name="Sugiura Y."/>
            <person name="Maeda R."/>
            <person name="Honda K."/>
            <person name="Sakurai N."/>
            <person name="Takahashi Y."/>
            <person name="Watada M."/>
            <person name="Katoh T."/>
            <person name="Gotoh A."/>
            <person name="Gotoh Y."/>
            <person name="Taniguchi I."/>
            <person name="Nakamura K."/>
            <person name="Hayashi T."/>
            <person name="Katayama T."/>
            <person name="Uemura T."/>
            <person name="Hattori Y."/>
        </authorList>
    </citation>
    <scope>NUCLEOTIDE SEQUENCE [LARGE SCALE GENOMIC DNA]</scope>
    <source>
        <strain evidence="7 8">SC-9</strain>
    </source>
</reference>
<sequence>MNFLSSSALRRKKDTRRGVKFTIMVVGQSGIGKSTFVNTLLDTKIVPHKYEPIGTTIDEPKIASFSTIDDSSTINAAVFQRDFNPALADQEPGIAITESEVEILNKGDYSRIFLNVINTPGFGDNIDNEVCFEEIINYLKQQFDIVLAEETKFKRNPKFKDTRVHACLYFITPTGHGLRELDVEIIKKLSKYVNIIPVIGRADSFTKEELADFKRNILYDIEKFNVPVFQFTYDDDEEAIPEEDEMSDEEENILSENKYLQSIQPFAIISSEDEIEIDGKSIKGRQYPWGFIDIHNPEYSDFKLLKNVLLSTHLQDLKDLTHDYLYENYRTEKLRAVNGINDETTPETKKKEFLGSRDSYIPEPPSLSNLNALANIKDSMILEEQNEKDFANILDSAQLNSQPSISSFAQETISSQKSIDSKNRSQLRLLSETVPYALKQEQIQQRKQKLAELEAKSAKEMKLKEEALEKKALELKLREQELLAKMSELGISGNASFASDN</sequence>
<dbReference type="InterPro" id="IPR027417">
    <property type="entry name" value="P-loop_NTPase"/>
</dbReference>
<keyword evidence="3 4" id="KW-0342">GTP-binding</keyword>
<feature type="domain" description="Septin-type G" evidence="6">
    <location>
        <begin position="17"/>
        <end position="336"/>
    </location>
</feature>
<dbReference type="InterPro" id="IPR030379">
    <property type="entry name" value="G_SEPTIN_dom"/>
</dbReference>
<protein>
    <submittedName>
        <fullName evidence="7">Septin</fullName>
    </submittedName>
</protein>
<evidence type="ECO:0000313" key="8">
    <source>
        <dbReference type="Proteomes" id="UP001360560"/>
    </source>
</evidence>
<accession>A0AAV5QUT5</accession>
<dbReference type="GO" id="GO:0005525">
    <property type="term" value="F:GTP binding"/>
    <property type="evidence" value="ECO:0007669"/>
    <property type="project" value="UniProtKB-KW"/>
</dbReference>
<evidence type="ECO:0000256" key="4">
    <source>
        <dbReference type="RuleBase" id="RU004560"/>
    </source>
</evidence>
<keyword evidence="5" id="KW-0175">Coiled coil</keyword>
<comment type="caution">
    <text evidence="7">The sequence shown here is derived from an EMBL/GenBank/DDBJ whole genome shotgun (WGS) entry which is preliminary data.</text>
</comment>
<evidence type="ECO:0000256" key="2">
    <source>
        <dbReference type="ARBA" id="ARBA00022741"/>
    </source>
</evidence>